<gene>
    <name evidence="2" type="ORF">GRI89_04965</name>
</gene>
<keyword evidence="1" id="KW-0812">Transmembrane</keyword>
<proteinExistence type="predicted"/>
<protein>
    <submittedName>
        <fullName evidence="2">Uncharacterized protein</fullName>
    </submittedName>
</protein>
<organism evidence="2 3">
    <name type="scientific">Croceibacterium salegens</name>
    <dbReference type="NCBI Taxonomy" id="1737568"/>
    <lineage>
        <taxon>Bacteria</taxon>
        <taxon>Pseudomonadati</taxon>
        <taxon>Pseudomonadota</taxon>
        <taxon>Alphaproteobacteria</taxon>
        <taxon>Sphingomonadales</taxon>
        <taxon>Erythrobacteraceae</taxon>
        <taxon>Croceibacterium</taxon>
    </lineage>
</organism>
<sequence>MDADTIEWIIFGPLIVGMLIFSWWAMEESHRRLDDPNDDRTLYLDQLPGKLALFPTGTYRVTVIRQSGNVHAEHIVTGTAQDALAAVLATFRRAKIPAVHIGTNTETELRIGRLYHDHRGRKEGKKVGSAHIALLERAEAPALAEPSFTIQPLGFTCDCGARAEVPFAEIAEPRACPECGVDATLTPDEVAQIEAAAEEARAEALERFRAGETTIHVERKITTED</sequence>
<keyword evidence="3" id="KW-1185">Reference proteome</keyword>
<dbReference type="AlphaFoldDB" id="A0A6I4SV26"/>
<keyword evidence="1" id="KW-1133">Transmembrane helix</keyword>
<name>A0A6I4SV26_9SPHN</name>
<dbReference type="EMBL" id="WTYM01000030">
    <property type="protein sequence ID" value="MXO58890.1"/>
    <property type="molecule type" value="Genomic_DNA"/>
</dbReference>
<evidence type="ECO:0000313" key="3">
    <source>
        <dbReference type="Proteomes" id="UP000433652"/>
    </source>
</evidence>
<feature type="transmembrane region" description="Helical" evidence="1">
    <location>
        <begin position="6"/>
        <end position="26"/>
    </location>
</feature>
<dbReference type="Proteomes" id="UP000433652">
    <property type="component" value="Unassembled WGS sequence"/>
</dbReference>
<accession>A0A6I4SV26</accession>
<keyword evidence="1" id="KW-0472">Membrane</keyword>
<evidence type="ECO:0000313" key="2">
    <source>
        <dbReference type="EMBL" id="MXO58890.1"/>
    </source>
</evidence>
<reference evidence="2 3" key="1">
    <citation type="submission" date="2019-12" db="EMBL/GenBank/DDBJ databases">
        <title>Genomic-based taxomic classification of the family Erythrobacteraceae.</title>
        <authorList>
            <person name="Xu L."/>
        </authorList>
    </citation>
    <scope>NUCLEOTIDE SEQUENCE [LARGE SCALE GENOMIC DNA]</scope>
    <source>
        <strain evidence="2 3">MCCC 1K01500</strain>
    </source>
</reference>
<evidence type="ECO:0000256" key="1">
    <source>
        <dbReference type="SAM" id="Phobius"/>
    </source>
</evidence>
<comment type="caution">
    <text evidence="2">The sequence shown here is derived from an EMBL/GenBank/DDBJ whole genome shotgun (WGS) entry which is preliminary data.</text>
</comment>
<dbReference type="OrthoDB" id="7864544at2"/>
<dbReference type="RefSeq" id="WP_159792761.1">
    <property type="nucleotide sequence ID" value="NZ_WTYM01000030.1"/>
</dbReference>